<evidence type="ECO:0000313" key="1">
    <source>
        <dbReference type="EMBL" id="KXJ85053.1"/>
    </source>
</evidence>
<name>A0A136IJC1_9PEZI</name>
<dbReference type="EMBL" id="KQ964299">
    <property type="protein sequence ID" value="KXJ85053.1"/>
    <property type="molecule type" value="Genomic_DNA"/>
</dbReference>
<protein>
    <submittedName>
        <fullName evidence="1">Uncharacterized protein</fullName>
    </submittedName>
</protein>
<keyword evidence="2" id="KW-1185">Reference proteome</keyword>
<reference evidence="2" key="1">
    <citation type="submission" date="2016-02" db="EMBL/GenBank/DDBJ databases">
        <title>Draft genome sequence of Microdochium bolleyi, a fungal endophyte of beachgrass.</title>
        <authorList>
            <consortium name="DOE Joint Genome Institute"/>
            <person name="David A.S."/>
            <person name="May G."/>
            <person name="Haridas S."/>
            <person name="Lim J."/>
            <person name="Wang M."/>
            <person name="Labutti K."/>
            <person name="Lipzen A."/>
            <person name="Barry K."/>
            <person name="Grigoriev I.V."/>
        </authorList>
    </citation>
    <scope>NUCLEOTIDE SEQUENCE [LARGE SCALE GENOMIC DNA]</scope>
    <source>
        <strain evidence="2">J235TASD1</strain>
    </source>
</reference>
<accession>A0A136IJC1</accession>
<dbReference type="InParanoid" id="A0A136IJC1"/>
<organism evidence="1 2">
    <name type="scientific">Microdochium bolleyi</name>
    <dbReference type="NCBI Taxonomy" id="196109"/>
    <lineage>
        <taxon>Eukaryota</taxon>
        <taxon>Fungi</taxon>
        <taxon>Dikarya</taxon>
        <taxon>Ascomycota</taxon>
        <taxon>Pezizomycotina</taxon>
        <taxon>Sordariomycetes</taxon>
        <taxon>Xylariomycetidae</taxon>
        <taxon>Xylariales</taxon>
        <taxon>Microdochiaceae</taxon>
        <taxon>Microdochium</taxon>
    </lineage>
</organism>
<gene>
    <name evidence="1" type="ORF">Micbo1qcDRAFT_169694</name>
</gene>
<evidence type="ECO:0000313" key="2">
    <source>
        <dbReference type="Proteomes" id="UP000070501"/>
    </source>
</evidence>
<proteinExistence type="predicted"/>
<dbReference type="Proteomes" id="UP000070501">
    <property type="component" value="Unassembled WGS sequence"/>
</dbReference>
<dbReference type="AlphaFoldDB" id="A0A136IJC1"/>
<sequence length="65" mass="7356">MFSEIIYPFASPYSPSSRMYSCVVQPVQLNLCSYPSTCTSPVRSRWICICTCFRPGAFQCSTDNQ</sequence>